<reference evidence="1" key="1">
    <citation type="submission" date="2014-01" db="EMBL/GenBank/DDBJ databases">
        <authorList>
            <person name="Aslett M."/>
        </authorList>
    </citation>
    <scope>NUCLEOTIDE SEQUENCE</scope>
</reference>
<proteinExistence type="predicted"/>
<protein>
    <submittedName>
        <fullName evidence="1">Uncharacterized protein</fullName>
    </submittedName>
</protein>
<accession>A0A077Z691</accession>
<dbReference type="Gene3D" id="3.90.79.10">
    <property type="entry name" value="Nucleoside Triphosphate Pyrophosphohydrolase"/>
    <property type="match status" value="1"/>
</dbReference>
<evidence type="ECO:0000313" key="2">
    <source>
        <dbReference type="Proteomes" id="UP000030665"/>
    </source>
</evidence>
<evidence type="ECO:0000313" key="1">
    <source>
        <dbReference type="EMBL" id="CDW56007.1"/>
    </source>
</evidence>
<sequence length="379" mass="43195">MSPGLQKLIASYKTQFVPHNDRDGSVVLGVTHLKSAAQEQEYPYETEKEIFKSRVAGYFVTHLRPIKVFDFVTHGYGKCQHNGRRGYGIIYAMMNVSCPYDDATLCNLQDTQNDGTDKMVVECQYSGEMKDLELSRPFAIACYQKWDRELKETSEETLCKKWNYPGTQLPQLQLPEHLKSPHSNILLYKTTNLESFNGETSQSQDADASGWFKNEYERTGFSGKGKLPQYGANLAAYLLITIHTYGTTKVLVEDTDDYTALPRFWLKRGTIDEDYIKRKLLKLNLYCKESEISEMAKGGQQYYTGYLKNKENTDNAWVDGAVVHVHDPTGECFGPYPVHSDRFCANFCGKLQVIALWKCNPPLFFDIGLTVMIDDVDSQ</sequence>
<dbReference type="AlphaFoldDB" id="A0A077Z691"/>
<reference evidence="1" key="2">
    <citation type="submission" date="2014-03" db="EMBL/GenBank/DDBJ databases">
        <title>The whipworm genome and dual-species transcriptomics of an intimate host-pathogen interaction.</title>
        <authorList>
            <person name="Foth B.J."/>
            <person name="Tsai I.J."/>
            <person name="Reid A.J."/>
            <person name="Bancroft A.J."/>
            <person name="Nichol S."/>
            <person name="Tracey A."/>
            <person name="Holroyd N."/>
            <person name="Cotton J.A."/>
            <person name="Stanley E.J."/>
            <person name="Zarowiecki M."/>
            <person name="Liu J.Z."/>
            <person name="Huckvale T."/>
            <person name="Cooper P.J."/>
            <person name="Grencis R.K."/>
            <person name="Berriman M."/>
        </authorList>
    </citation>
    <scope>NUCLEOTIDE SEQUENCE [LARGE SCALE GENOMIC DNA]</scope>
</reference>
<dbReference type="EMBL" id="HG806000">
    <property type="protein sequence ID" value="CDW56007.1"/>
    <property type="molecule type" value="Genomic_DNA"/>
</dbReference>
<name>A0A077Z691_TRITR</name>
<organism evidence="1 2">
    <name type="scientific">Trichuris trichiura</name>
    <name type="common">Whipworm</name>
    <name type="synonym">Trichocephalus trichiurus</name>
    <dbReference type="NCBI Taxonomy" id="36087"/>
    <lineage>
        <taxon>Eukaryota</taxon>
        <taxon>Metazoa</taxon>
        <taxon>Ecdysozoa</taxon>
        <taxon>Nematoda</taxon>
        <taxon>Enoplea</taxon>
        <taxon>Dorylaimia</taxon>
        <taxon>Trichinellida</taxon>
        <taxon>Trichuridae</taxon>
        <taxon>Trichuris</taxon>
    </lineage>
</organism>
<dbReference type="OrthoDB" id="5938906at2759"/>
<gene>
    <name evidence="1" type="ORF">TTRE_0000428101</name>
</gene>
<dbReference type="Proteomes" id="UP000030665">
    <property type="component" value="Unassembled WGS sequence"/>
</dbReference>
<keyword evidence="2" id="KW-1185">Reference proteome</keyword>